<dbReference type="InterPro" id="IPR029052">
    <property type="entry name" value="Metallo-depent_PP-like"/>
</dbReference>
<dbReference type="GO" id="GO:0016791">
    <property type="term" value="F:phosphatase activity"/>
    <property type="evidence" value="ECO:0007669"/>
    <property type="project" value="TreeGrafter"/>
</dbReference>
<dbReference type="Pfam" id="PF12850">
    <property type="entry name" value="Metallophos_2"/>
    <property type="match status" value="1"/>
</dbReference>
<dbReference type="InterPro" id="IPR050126">
    <property type="entry name" value="Ap4A_hydrolase"/>
</dbReference>
<dbReference type="InterPro" id="IPR011152">
    <property type="entry name" value="Pesterase_MJ0912"/>
</dbReference>
<dbReference type="CDD" id="cd00838">
    <property type="entry name" value="MPP_superfamily"/>
    <property type="match status" value="1"/>
</dbReference>
<dbReference type="InterPro" id="IPR024654">
    <property type="entry name" value="Calcineurin-like_PHP_lpxH"/>
</dbReference>
<dbReference type="Gene3D" id="3.60.21.10">
    <property type="match status" value="1"/>
</dbReference>
<protein>
    <submittedName>
        <fullName evidence="3">Metallophosphoesterase family protein</fullName>
    </submittedName>
</protein>
<name>A0A848ECC8_9PROT</name>
<dbReference type="AlphaFoldDB" id="A0A848ECC8"/>
<proteinExistence type="inferred from homology"/>
<dbReference type="PANTHER" id="PTHR42850">
    <property type="entry name" value="METALLOPHOSPHOESTERASE"/>
    <property type="match status" value="1"/>
</dbReference>
<comment type="similarity">
    <text evidence="1">Belongs to the metallophosphoesterase superfamily. YfcE family.</text>
</comment>
<sequence length="244" mass="25533">MRLAVIADIHGNCLALDAVLADIARRGVRDIVNLGDVASGPMRPRETVERVIAAGIPTVRGNHDRWVAEGTTGGSDAFARDRLDAAQRAWLGALPVTLAPAPGLLAFHARPDDDNAYLLEEVADGRMRPSPAAVVAARLPPLQATLLLCGHSHLPGLLTLPNGTMVLNPGSVGCPGYLDDTDPAHVCEAGSPFARYAIAEIADGRLTGCEMLAIPYDHEAAAAEAEAAGRPSWAHALRTGRMPG</sequence>
<evidence type="ECO:0000313" key="3">
    <source>
        <dbReference type="EMBL" id="NMJ41113.1"/>
    </source>
</evidence>
<dbReference type="PANTHER" id="PTHR42850:SF2">
    <property type="entry name" value="BLL5683 PROTEIN"/>
    <property type="match status" value="1"/>
</dbReference>
<feature type="domain" description="Calcineurin-like phosphoesterase" evidence="2">
    <location>
        <begin position="1"/>
        <end position="175"/>
    </location>
</feature>
<gene>
    <name evidence="3" type="ORF">GWK16_07670</name>
</gene>
<dbReference type="PIRSF" id="PIRSF000883">
    <property type="entry name" value="Pesterase_MJ0912"/>
    <property type="match status" value="1"/>
</dbReference>
<comment type="caution">
    <text evidence="3">The sequence shown here is derived from an EMBL/GenBank/DDBJ whole genome shotgun (WGS) entry which is preliminary data.</text>
</comment>
<evidence type="ECO:0000259" key="2">
    <source>
        <dbReference type="Pfam" id="PF12850"/>
    </source>
</evidence>
<accession>A0A848ECC8</accession>
<dbReference type="EMBL" id="JABBKX010000002">
    <property type="protein sequence ID" value="NMJ41113.1"/>
    <property type="molecule type" value="Genomic_DNA"/>
</dbReference>
<keyword evidence="4" id="KW-1185">Reference proteome</keyword>
<organism evidence="3 4">
    <name type="scientific">Neoroseomonas marina</name>
    <dbReference type="NCBI Taxonomy" id="1232220"/>
    <lineage>
        <taxon>Bacteria</taxon>
        <taxon>Pseudomonadati</taxon>
        <taxon>Pseudomonadota</taxon>
        <taxon>Alphaproteobacteria</taxon>
        <taxon>Acetobacterales</taxon>
        <taxon>Acetobacteraceae</taxon>
        <taxon>Neoroseomonas</taxon>
    </lineage>
</organism>
<dbReference type="SUPFAM" id="SSF56300">
    <property type="entry name" value="Metallo-dependent phosphatases"/>
    <property type="match status" value="1"/>
</dbReference>
<dbReference type="Proteomes" id="UP000548582">
    <property type="component" value="Unassembled WGS sequence"/>
</dbReference>
<dbReference type="GO" id="GO:0005737">
    <property type="term" value="C:cytoplasm"/>
    <property type="evidence" value="ECO:0007669"/>
    <property type="project" value="TreeGrafter"/>
</dbReference>
<dbReference type="RefSeq" id="WP_170053351.1">
    <property type="nucleotide sequence ID" value="NZ_JABBKX010000002.1"/>
</dbReference>
<evidence type="ECO:0000313" key="4">
    <source>
        <dbReference type="Proteomes" id="UP000548582"/>
    </source>
</evidence>
<evidence type="ECO:0000256" key="1">
    <source>
        <dbReference type="ARBA" id="ARBA00008950"/>
    </source>
</evidence>
<reference evidence="3 4" key="1">
    <citation type="submission" date="2020-03" db="EMBL/GenBank/DDBJ databases">
        <authorList>
            <person name="Sun Q."/>
        </authorList>
    </citation>
    <scope>NUCLEOTIDE SEQUENCE [LARGE SCALE GENOMIC DNA]</scope>
    <source>
        <strain evidence="3 4">JC162</strain>
    </source>
</reference>